<accession>A0A0P7C2I1</accession>
<dbReference type="AlphaFoldDB" id="A0A0P7C2I1"/>
<evidence type="ECO:0000313" key="1">
    <source>
        <dbReference type="EMBL" id="KPM47531.1"/>
    </source>
</evidence>
<comment type="caution">
    <text evidence="1">The sequence shown here is derived from an EMBL/GenBank/DDBJ whole genome shotgun (WGS) entry which is preliminary data.</text>
</comment>
<proteinExistence type="predicted"/>
<evidence type="ECO:0000313" key="2">
    <source>
        <dbReference type="Proteomes" id="UP000050454"/>
    </source>
</evidence>
<dbReference type="Proteomes" id="UP000050454">
    <property type="component" value="Unassembled WGS sequence"/>
</dbReference>
<dbReference type="EMBL" id="LGTQ01000010">
    <property type="protein sequence ID" value="KPM47531.1"/>
    <property type="molecule type" value="Genomic_DNA"/>
</dbReference>
<name>A0A0P7C2I1_9BACT</name>
<organism evidence="1 2">
    <name type="scientific">Jiulongibacter sediminis</name>
    <dbReference type="NCBI Taxonomy" id="1605367"/>
    <lineage>
        <taxon>Bacteria</taxon>
        <taxon>Pseudomonadati</taxon>
        <taxon>Bacteroidota</taxon>
        <taxon>Cytophagia</taxon>
        <taxon>Cytophagales</taxon>
        <taxon>Leadbetterellaceae</taxon>
        <taxon>Jiulongibacter</taxon>
    </lineage>
</organism>
<reference evidence="1 2" key="1">
    <citation type="submission" date="2015-07" db="EMBL/GenBank/DDBJ databases">
        <title>The draft genome sequence of Leadbetterella sp. JN14-9.</title>
        <authorList>
            <person name="Liu Y."/>
            <person name="Du J."/>
            <person name="Shao Z."/>
        </authorList>
    </citation>
    <scope>NUCLEOTIDE SEQUENCE [LARGE SCALE GENOMIC DNA]</scope>
    <source>
        <strain evidence="1 2">JN14-9</strain>
    </source>
</reference>
<dbReference type="STRING" id="1605367.AFM12_13580"/>
<sequence>MRQLFLILFFFFPGLLMAQEKDYYKLPKERKMVDGRITLPNLQTEDIFWYLNLSGGMKLQSSRFTNNYEGQLISLDPGKMYWEAAIGMNRQDKWQLELGYMRNPIRLEWRTFDRSNRLIPFFFSASVNDHGLLATYKRRLFTIDRVTKRTRLNILAGIKVNPLAADETIQEFNIRYPTLPGRQGFMDTLRIQTDFVSTKPSIAGVVGLELMGRVADPIEVGLFGKIMLDQKGILSSNIAIESTLGSAKESQLLLNATNWLLGFSLRWNFHHGIHYTTEKP</sequence>
<protein>
    <recommendedName>
        <fullName evidence="3">Outer membrane protein beta-barrel domain-containing protein</fullName>
    </recommendedName>
</protein>
<gene>
    <name evidence="1" type="ORF">AFM12_13580</name>
</gene>
<keyword evidence="2" id="KW-1185">Reference proteome</keyword>
<evidence type="ECO:0008006" key="3">
    <source>
        <dbReference type="Google" id="ProtNLM"/>
    </source>
</evidence>